<evidence type="ECO:0000313" key="1">
    <source>
        <dbReference type="EMBL" id="JAH21307.1"/>
    </source>
</evidence>
<reference evidence="1" key="1">
    <citation type="submission" date="2014-11" db="EMBL/GenBank/DDBJ databases">
        <authorList>
            <person name="Amaro Gonzalez C."/>
        </authorList>
    </citation>
    <scope>NUCLEOTIDE SEQUENCE</scope>
</reference>
<organism evidence="1">
    <name type="scientific">Anguilla anguilla</name>
    <name type="common">European freshwater eel</name>
    <name type="synonym">Muraena anguilla</name>
    <dbReference type="NCBI Taxonomy" id="7936"/>
    <lineage>
        <taxon>Eukaryota</taxon>
        <taxon>Metazoa</taxon>
        <taxon>Chordata</taxon>
        <taxon>Craniata</taxon>
        <taxon>Vertebrata</taxon>
        <taxon>Euteleostomi</taxon>
        <taxon>Actinopterygii</taxon>
        <taxon>Neopterygii</taxon>
        <taxon>Teleostei</taxon>
        <taxon>Anguilliformes</taxon>
        <taxon>Anguillidae</taxon>
        <taxon>Anguilla</taxon>
    </lineage>
</organism>
<proteinExistence type="predicted"/>
<reference evidence="1" key="2">
    <citation type="journal article" date="2015" name="Fish Shellfish Immunol.">
        <title>Early steps in the European eel (Anguilla anguilla)-Vibrio vulnificus interaction in the gills: Role of the RtxA13 toxin.</title>
        <authorList>
            <person name="Callol A."/>
            <person name="Pajuelo D."/>
            <person name="Ebbesson L."/>
            <person name="Teles M."/>
            <person name="MacKenzie S."/>
            <person name="Amaro C."/>
        </authorList>
    </citation>
    <scope>NUCLEOTIDE SEQUENCE</scope>
</reference>
<dbReference type="AlphaFoldDB" id="A0A0E9QXW5"/>
<dbReference type="EMBL" id="GBXM01087270">
    <property type="protein sequence ID" value="JAH21307.1"/>
    <property type="molecule type" value="Transcribed_RNA"/>
</dbReference>
<protein>
    <submittedName>
        <fullName evidence="1">Uncharacterized protein</fullName>
    </submittedName>
</protein>
<name>A0A0E9QXW5_ANGAN</name>
<accession>A0A0E9QXW5</accession>
<sequence>MCTLNAHGRARLISEPGFGCLVPPARYRDIMTWIHSSSALAGK</sequence>